<protein>
    <submittedName>
        <fullName evidence="12">Site-specific integrase</fullName>
    </submittedName>
</protein>
<keyword evidence="6 9" id="KW-0238">DNA-binding</keyword>
<dbReference type="PANTHER" id="PTHR30349:SF77">
    <property type="entry name" value="TYROSINE RECOMBINASE XERC"/>
    <property type="match status" value="1"/>
</dbReference>
<feature type="domain" description="Core-binding (CB)" evidence="11">
    <location>
        <begin position="17"/>
        <end position="121"/>
    </location>
</feature>
<dbReference type="PROSITE" id="PS51900">
    <property type="entry name" value="CB"/>
    <property type="match status" value="1"/>
</dbReference>
<dbReference type="RefSeq" id="WP_272752524.1">
    <property type="nucleotide sequence ID" value="NZ_JAQQLF010000017.1"/>
</dbReference>
<dbReference type="EMBL" id="JAQQLF010000017">
    <property type="protein sequence ID" value="MDC7718266.1"/>
    <property type="molecule type" value="Genomic_DNA"/>
</dbReference>
<evidence type="ECO:0000256" key="2">
    <source>
        <dbReference type="ARBA" id="ARBA00022490"/>
    </source>
</evidence>
<evidence type="ECO:0000259" key="10">
    <source>
        <dbReference type="PROSITE" id="PS51898"/>
    </source>
</evidence>
<keyword evidence="5" id="KW-0229">DNA integration</keyword>
<dbReference type="InterPro" id="IPR050090">
    <property type="entry name" value="Tyrosine_recombinase_XerCD"/>
</dbReference>
<dbReference type="SUPFAM" id="SSF56349">
    <property type="entry name" value="DNA breaking-rejoining enzymes"/>
    <property type="match status" value="1"/>
</dbReference>
<keyword evidence="8" id="KW-0131">Cell cycle</keyword>
<accession>A0ABT5J1B0</accession>
<evidence type="ECO:0000259" key="11">
    <source>
        <dbReference type="PROSITE" id="PS51900"/>
    </source>
</evidence>
<keyword evidence="13" id="KW-1185">Reference proteome</keyword>
<evidence type="ECO:0000256" key="3">
    <source>
        <dbReference type="ARBA" id="ARBA00022618"/>
    </source>
</evidence>
<comment type="caution">
    <text evidence="12">The sequence shown here is derived from an EMBL/GenBank/DDBJ whole genome shotgun (WGS) entry which is preliminary data.</text>
</comment>
<evidence type="ECO:0000313" key="13">
    <source>
        <dbReference type="Proteomes" id="UP001219956"/>
    </source>
</evidence>
<comment type="subcellular location">
    <subcellularLocation>
        <location evidence="1">Cytoplasm</location>
    </subcellularLocation>
</comment>
<evidence type="ECO:0000256" key="4">
    <source>
        <dbReference type="ARBA" id="ARBA00022829"/>
    </source>
</evidence>
<dbReference type="CDD" id="cd00397">
    <property type="entry name" value="DNA_BRE_C"/>
    <property type="match status" value="1"/>
</dbReference>
<keyword evidence="3" id="KW-0132">Cell division</keyword>
<dbReference type="InterPro" id="IPR013762">
    <property type="entry name" value="Integrase-like_cat_sf"/>
</dbReference>
<dbReference type="Gene3D" id="1.10.443.10">
    <property type="entry name" value="Intergrase catalytic core"/>
    <property type="match status" value="1"/>
</dbReference>
<dbReference type="InterPro" id="IPR002104">
    <property type="entry name" value="Integrase_catalytic"/>
</dbReference>
<organism evidence="12 13">
    <name type="scientific">Vogesella aquatica</name>
    <dbReference type="NCBI Taxonomy" id="2984206"/>
    <lineage>
        <taxon>Bacteria</taxon>
        <taxon>Pseudomonadati</taxon>
        <taxon>Pseudomonadota</taxon>
        <taxon>Betaproteobacteria</taxon>
        <taxon>Neisseriales</taxon>
        <taxon>Chromobacteriaceae</taxon>
        <taxon>Vogesella</taxon>
    </lineage>
</organism>
<dbReference type="Pfam" id="PF00589">
    <property type="entry name" value="Phage_integrase"/>
    <property type="match status" value="1"/>
</dbReference>
<evidence type="ECO:0000256" key="7">
    <source>
        <dbReference type="ARBA" id="ARBA00023172"/>
    </source>
</evidence>
<proteinExistence type="predicted"/>
<dbReference type="Proteomes" id="UP001219956">
    <property type="component" value="Unassembled WGS sequence"/>
</dbReference>
<dbReference type="InterPro" id="IPR010998">
    <property type="entry name" value="Integrase_recombinase_N"/>
</dbReference>
<dbReference type="InterPro" id="IPR011010">
    <property type="entry name" value="DNA_brk_join_enz"/>
</dbReference>
<evidence type="ECO:0000256" key="6">
    <source>
        <dbReference type="ARBA" id="ARBA00023125"/>
    </source>
</evidence>
<keyword evidence="2" id="KW-0963">Cytoplasm</keyword>
<keyword evidence="7" id="KW-0233">DNA recombination</keyword>
<dbReference type="PANTHER" id="PTHR30349">
    <property type="entry name" value="PHAGE INTEGRASE-RELATED"/>
    <property type="match status" value="1"/>
</dbReference>
<keyword evidence="4" id="KW-0159">Chromosome partition</keyword>
<evidence type="ECO:0000256" key="5">
    <source>
        <dbReference type="ARBA" id="ARBA00022908"/>
    </source>
</evidence>
<evidence type="ECO:0000313" key="12">
    <source>
        <dbReference type="EMBL" id="MDC7718266.1"/>
    </source>
</evidence>
<reference evidence="12 13" key="1">
    <citation type="submission" date="2023-01" db="EMBL/GenBank/DDBJ databases">
        <title>Novel species of the genus Vogesella isolated from rivers.</title>
        <authorList>
            <person name="Lu H."/>
        </authorList>
    </citation>
    <scope>NUCLEOTIDE SEQUENCE [LARGE SCALE GENOMIC DNA]</scope>
    <source>
        <strain evidence="12 13">DC21W</strain>
    </source>
</reference>
<gene>
    <name evidence="12" type="ORF">PQU95_13700</name>
</gene>
<dbReference type="Gene3D" id="1.10.150.130">
    <property type="match status" value="1"/>
</dbReference>
<evidence type="ECO:0000256" key="9">
    <source>
        <dbReference type="PROSITE-ProRule" id="PRU01248"/>
    </source>
</evidence>
<sequence length="365" mass="41182">MLPELAPTPQNSLISANSDTEAVLVWLAEYAQRPATLRSYRKEAERFLLWLGSRQQGLANVKREDVHDYRRFLAHPHPAEQWIGPAVPRSHPQWRPLTGPLSASSIEHAFTILGGLYSYLNHAGHLNGNPFRLHKSPRQRRTVENGRFFDADCWAHICHTLQTLPANSPRQLAHRERAIWAFSLLYYSGARRSEASAARMGDIHQKRGNWWWRVHGKTGTGDIPVSPPLLAALQRYRQHLGLSPLPGSQEDTPLLCRLADGRGAQQGISDKALYLLIKEILRRAAEQAPDTMRPSLQQASTHWLRHTAATHQLDAGISLLMVSQNLRHGSIQTTRRYLHSEDDARHAAMQNLPAISTGNEKMKSD</sequence>
<feature type="domain" description="Tyr recombinase" evidence="10">
    <location>
        <begin position="144"/>
        <end position="351"/>
    </location>
</feature>
<dbReference type="PROSITE" id="PS51898">
    <property type="entry name" value="TYR_RECOMBINASE"/>
    <property type="match status" value="1"/>
</dbReference>
<evidence type="ECO:0000256" key="1">
    <source>
        <dbReference type="ARBA" id="ARBA00004496"/>
    </source>
</evidence>
<name>A0ABT5J1B0_9NEIS</name>
<evidence type="ECO:0000256" key="8">
    <source>
        <dbReference type="ARBA" id="ARBA00023306"/>
    </source>
</evidence>
<dbReference type="InterPro" id="IPR044068">
    <property type="entry name" value="CB"/>
</dbReference>